<dbReference type="RefSeq" id="WP_061141204.1">
    <property type="nucleotide sequence ID" value="NZ_LNNH01000012.1"/>
</dbReference>
<keyword evidence="3" id="KW-0975">Bacterial flagellum</keyword>
<protein>
    <submittedName>
        <fullName evidence="6">Flagellar biosynthesis protein FlgL</fullName>
    </submittedName>
</protein>
<dbReference type="Pfam" id="PF00669">
    <property type="entry name" value="Flagellin_N"/>
    <property type="match status" value="1"/>
</dbReference>
<dbReference type="EMBL" id="LNNH01000012">
    <property type="protein sequence ID" value="KWW20846.1"/>
    <property type="molecule type" value="Genomic_DNA"/>
</dbReference>
<dbReference type="InterPro" id="IPR001492">
    <property type="entry name" value="Flagellin"/>
</dbReference>
<comment type="subcellular location">
    <subcellularLocation>
        <location evidence="1">Bacterial flagellum</location>
    </subcellularLocation>
</comment>
<evidence type="ECO:0000259" key="4">
    <source>
        <dbReference type="Pfam" id="PF00669"/>
    </source>
</evidence>
<evidence type="ECO:0000313" key="7">
    <source>
        <dbReference type="Proteomes" id="UP000064189"/>
    </source>
</evidence>
<accession>A0A109MZS4</accession>
<name>A0A109MZS4_9BACI</name>
<sequence length="292" mass="31585">MRVTQSMLTNNMLTNLSGSYEKMAKLQEQVSSQKKFSKPSDDPVAAMMGMGYRTNLNQIGQYQSNISEATNWIDSTDDTISEAVSAMQRIREITVQGSNGTYEGDQLKNVAEEIKQLKEHLITLGDTQIGGKYIFNGQDTNVKPSSVKDANGNIVYGKGDINLEVFSGISLKINTDGSKVFGEALANGGSIDKTIAALESGGDVTGTLGGLDATINTFLGLQAQVGARQNRIELMTDRLKQQEVFATSILSKNEDVDIEKAIMDLTTQESVHSAALSIGAKIMQPSLLDFLR</sequence>
<gene>
    <name evidence="6" type="ORF">AS888_14515</name>
</gene>
<dbReference type="PANTHER" id="PTHR42792:SF1">
    <property type="entry name" value="FLAGELLAR HOOK-ASSOCIATED PROTEIN 3"/>
    <property type="match status" value="1"/>
</dbReference>
<evidence type="ECO:0000259" key="5">
    <source>
        <dbReference type="Pfam" id="PF00700"/>
    </source>
</evidence>
<dbReference type="Gene3D" id="1.20.1330.10">
    <property type="entry name" value="f41 fragment of flagellin, N-terminal domain"/>
    <property type="match status" value="1"/>
</dbReference>
<keyword evidence="7" id="KW-1185">Reference proteome</keyword>
<dbReference type="InterPro" id="IPR001029">
    <property type="entry name" value="Flagellin_N"/>
</dbReference>
<organism evidence="6 7">
    <name type="scientific">Peribacillus simplex</name>
    <dbReference type="NCBI Taxonomy" id="1478"/>
    <lineage>
        <taxon>Bacteria</taxon>
        <taxon>Bacillati</taxon>
        <taxon>Bacillota</taxon>
        <taxon>Bacilli</taxon>
        <taxon>Bacillales</taxon>
        <taxon>Bacillaceae</taxon>
        <taxon>Peribacillus</taxon>
    </lineage>
</organism>
<dbReference type="InterPro" id="IPR046358">
    <property type="entry name" value="Flagellin_C"/>
</dbReference>
<dbReference type="GO" id="GO:0005198">
    <property type="term" value="F:structural molecule activity"/>
    <property type="evidence" value="ECO:0007669"/>
    <property type="project" value="InterPro"/>
</dbReference>
<dbReference type="GO" id="GO:0009424">
    <property type="term" value="C:bacterial-type flagellum hook"/>
    <property type="evidence" value="ECO:0007669"/>
    <property type="project" value="InterPro"/>
</dbReference>
<dbReference type="PANTHER" id="PTHR42792">
    <property type="entry name" value="FLAGELLIN"/>
    <property type="match status" value="1"/>
</dbReference>
<feature type="domain" description="Flagellin N-terminal" evidence="4">
    <location>
        <begin position="5"/>
        <end position="140"/>
    </location>
</feature>
<feature type="domain" description="Flagellin C-terminal" evidence="5">
    <location>
        <begin position="210"/>
        <end position="291"/>
    </location>
</feature>
<dbReference type="SUPFAM" id="SSF64518">
    <property type="entry name" value="Phase 1 flagellin"/>
    <property type="match status" value="1"/>
</dbReference>
<dbReference type="Proteomes" id="UP000064189">
    <property type="component" value="Unassembled WGS sequence"/>
</dbReference>
<keyword evidence="6" id="KW-0969">Cilium</keyword>
<proteinExistence type="inferred from homology"/>
<dbReference type="Pfam" id="PF00700">
    <property type="entry name" value="Flagellin_C"/>
    <property type="match status" value="1"/>
</dbReference>
<evidence type="ECO:0000256" key="1">
    <source>
        <dbReference type="ARBA" id="ARBA00004365"/>
    </source>
</evidence>
<dbReference type="AlphaFoldDB" id="A0A109MZS4"/>
<keyword evidence="6" id="KW-0282">Flagellum</keyword>
<evidence type="ECO:0000256" key="3">
    <source>
        <dbReference type="ARBA" id="ARBA00023143"/>
    </source>
</evidence>
<evidence type="ECO:0000313" key="6">
    <source>
        <dbReference type="EMBL" id="KWW20846.1"/>
    </source>
</evidence>
<reference evidence="6 7" key="1">
    <citation type="submission" date="2015-11" db="EMBL/GenBank/DDBJ databases">
        <title>Genome Sequence of Bacillus simplex strain VanAntwerpen2.</title>
        <authorList>
            <person name="Couger M.B."/>
        </authorList>
    </citation>
    <scope>NUCLEOTIDE SEQUENCE [LARGE SCALE GENOMIC DNA]</scope>
    <source>
        <strain evidence="6 7">VanAntwerpen02</strain>
    </source>
</reference>
<dbReference type="GO" id="GO:0071973">
    <property type="term" value="P:bacterial-type flagellum-dependent cell motility"/>
    <property type="evidence" value="ECO:0007669"/>
    <property type="project" value="InterPro"/>
</dbReference>
<comment type="caution">
    <text evidence="6">The sequence shown here is derived from an EMBL/GenBank/DDBJ whole genome shotgun (WGS) entry which is preliminary data.</text>
</comment>
<dbReference type="NCBIfam" id="TIGR02550">
    <property type="entry name" value="flagell_flgL"/>
    <property type="match status" value="1"/>
</dbReference>
<comment type="similarity">
    <text evidence="2">Belongs to the bacterial flagellin family.</text>
</comment>
<keyword evidence="6" id="KW-0966">Cell projection</keyword>
<dbReference type="InterPro" id="IPR013384">
    <property type="entry name" value="Flagell_FlgL"/>
</dbReference>
<evidence type="ECO:0000256" key="2">
    <source>
        <dbReference type="ARBA" id="ARBA00005709"/>
    </source>
</evidence>